<protein>
    <submittedName>
        <fullName evidence="2">Uncharacterized protein</fullName>
    </submittedName>
</protein>
<evidence type="ECO:0000313" key="2">
    <source>
        <dbReference type="EMBL" id="JAD91974.1"/>
    </source>
</evidence>
<sequence>MMPPYLFVYIFCCFSLMLIMMILFICSDFLIFCFVVDMTTVSFFPLTFCCR</sequence>
<evidence type="ECO:0000256" key="1">
    <source>
        <dbReference type="SAM" id="Phobius"/>
    </source>
</evidence>
<organism evidence="2">
    <name type="scientific">Arundo donax</name>
    <name type="common">Giant reed</name>
    <name type="synonym">Donax arundinaceus</name>
    <dbReference type="NCBI Taxonomy" id="35708"/>
    <lineage>
        <taxon>Eukaryota</taxon>
        <taxon>Viridiplantae</taxon>
        <taxon>Streptophyta</taxon>
        <taxon>Embryophyta</taxon>
        <taxon>Tracheophyta</taxon>
        <taxon>Spermatophyta</taxon>
        <taxon>Magnoliopsida</taxon>
        <taxon>Liliopsida</taxon>
        <taxon>Poales</taxon>
        <taxon>Poaceae</taxon>
        <taxon>PACMAD clade</taxon>
        <taxon>Arundinoideae</taxon>
        <taxon>Arundineae</taxon>
        <taxon>Arundo</taxon>
    </lineage>
</organism>
<reference evidence="2" key="2">
    <citation type="journal article" date="2015" name="Data Brief">
        <title>Shoot transcriptome of the giant reed, Arundo donax.</title>
        <authorList>
            <person name="Barrero R.A."/>
            <person name="Guerrero F.D."/>
            <person name="Moolhuijzen P."/>
            <person name="Goolsby J.A."/>
            <person name="Tidwell J."/>
            <person name="Bellgard S.E."/>
            <person name="Bellgard M.I."/>
        </authorList>
    </citation>
    <scope>NUCLEOTIDE SEQUENCE</scope>
    <source>
        <tissue evidence="2">Shoot tissue taken approximately 20 cm above the soil surface</tissue>
    </source>
</reference>
<reference evidence="2" key="1">
    <citation type="submission" date="2014-09" db="EMBL/GenBank/DDBJ databases">
        <authorList>
            <person name="Magalhaes I.L.F."/>
            <person name="Oliveira U."/>
            <person name="Santos F.R."/>
            <person name="Vidigal T.H.D.A."/>
            <person name="Brescovit A.D."/>
            <person name="Santos A.J."/>
        </authorList>
    </citation>
    <scope>NUCLEOTIDE SEQUENCE</scope>
    <source>
        <tissue evidence="2">Shoot tissue taken approximately 20 cm above the soil surface</tissue>
    </source>
</reference>
<keyword evidence="1" id="KW-0812">Transmembrane</keyword>
<accession>A0A0A9DTQ9</accession>
<keyword evidence="1" id="KW-1133">Transmembrane helix</keyword>
<dbReference type="EMBL" id="GBRH01205921">
    <property type="protein sequence ID" value="JAD91974.1"/>
    <property type="molecule type" value="Transcribed_RNA"/>
</dbReference>
<proteinExistence type="predicted"/>
<feature type="transmembrane region" description="Helical" evidence="1">
    <location>
        <begin position="6"/>
        <end position="36"/>
    </location>
</feature>
<name>A0A0A9DTQ9_ARUDO</name>
<dbReference type="AlphaFoldDB" id="A0A0A9DTQ9"/>
<keyword evidence="1" id="KW-0472">Membrane</keyword>